<evidence type="ECO:0000256" key="3">
    <source>
        <dbReference type="ARBA" id="ARBA00023163"/>
    </source>
</evidence>
<keyword evidence="3" id="KW-0804">Transcription</keyword>
<dbReference type="Proteomes" id="UP000526083">
    <property type="component" value="Unassembled WGS sequence"/>
</dbReference>
<accession>A0A7W3PMP0</accession>
<dbReference type="AlphaFoldDB" id="A0A7W3PMP0"/>
<evidence type="ECO:0000259" key="5">
    <source>
        <dbReference type="PROSITE" id="PS50977"/>
    </source>
</evidence>
<evidence type="ECO:0000313" key="7">
    <source>
        <dbReference type="EMBL" id="MBA8817625.1"/>
    </source>
</evidence>
<dbReference type="Gene3D" id="1.10.357.10">
    <property type="entry name" value="Tetracycline Repressor, domain 2"/>
    <property type="match status" value="1"/>
</dbReference>
<evidence type="ECO:0000313" key="8">
    <source>
        <dbReference type="Proteomes" id="UP000526083"/>
    </source>
</evidence>
<reference evidence="6 8" key="1">
    <citation type="submission" date="2020-07" db="EMBL/GenBank/DDBJ databases">
        <title>Sequencing the genomes of 1000 actinobacteria strains.</title>
        <authorList>
            <person name="Klenk H.-P."/>
        </authorList>
    </citation>
    <scope>NUCLEOTIDE SEQUENCE [LARGE SCALE GENOMIC DNA]</scope>
    <source>
        <strain evidence="6 8">DSM 27576</strain>
    </source>
</reference>
<dbReference type="Pfam" id="PF00440">
    <property type="entry name" value="TetR_N"/>
    <property type="match status" value="1"/>
</dbReference>
<dbReference type="InterPro" id="IPR050109">
    <property type="entry name" value="HTH-type_TetR-like_transc_reg"/>
</dbReference>
<dbReference type="RefSeq" id="WP_167045031.1">
    <property type="nucleotide sequence ID" value="NZ_JAAOZB010000001.1"/>
</dbReference>
<dbReference type="EMBL" id="JACGWY010000008">
    <property type="protein sequence ID" value="MBA8817625.1"/>
    <property type="molecule type" value="Genomic_DNA"/>
</dbReference>
<evidence type="ECO:0000256" key="4">
    <source>
        <dbReference type="PROSITE-ProRule" id="PRU00335"/>
    </source>
</evidence>
<keyword evidence="1" id="KW-0805">Transcription regulation</keyword>
<dbReference type="SUPFAM" id="SSF46689">
    <property type="entry name" value="Homeodomain-like"/>
    <property type="match status" value="1"/>
</dbReference>
<dbReference type="InterPro" id="IPR009057">
    <property type="entry name" value="Homeodomain-like_sf"/>
</dbReference>
<evidence type="ECO:0000313" key="6">
    <source>
        <dbReference type="EMBL" id="MBA8817124.1"/>
    </source>
</evidence>
<evidence type="ECO:0000256" key="2">
    <source>
        <dbReference type="ARBA" id="ARBA00023125"/>
    </source>
</evidence>
<dbReference type="GO" id="GO:0000976">
    <property type="term" value="F:transcription cis-regulatory region binding"/>
    <property type="evidence" value="ECO:0007669"/>
    <property type="project" value="TreeGrafter"/>
</dbReference>
<proteinExistence type="predicted"/>
<dbReference type="GO" id="GO:0003700">
    <property type="term" value="F:DNA-binding transcription factor activity"/>
    <property type="evidence" value="ECO:0007669"/>
    <property type="project" value="TreeGrafter"/>
</dbReference>
<comment type="caution">
    <text evidence="6">The sequence shown here is derived from an EMBL/GenBank/DDBJ whole genome shotgun (WGS) entry which is preliminary data.</text>
</comment>
<dbReference type="EMBL" id="JACGWY010000004">
    <property type="protein sequence ID" value="MBA8817124.1"/>
    <property type="molecule type" value="Genomic_DNA"/>
</dbReference>
<evidence type="ECO:0000256" key="1">
    <source>
        <dbReference type="ARBA" id="ARBA00023015"/>
    </source>
</evidence>
<feature type="domain" description="HTH tetR-type" evidence="5">
    <location>
        <begin position="15"/>
        <end position="73"/>
    </location>
</feature>
<dbReference type="PANTHER" id="PTHR30055:SF234">
    <property type="entry name" value="HTH-TYPE TRANSCRIPTIONAL REGULATOR BETI"/>
    <property type="match status" value="1"/>
</dbReference>
<dbReference type="InterPro" id="IPR001647">
    <property type="entry name" value="HTH_TetR"/>
</dbReference>
<feature type="DNA-binding region" description="H-T-H motif" evidence="4">
    <location>
        <begin position="36"/>
        <end position="55"/>
    </location>
</feature>
<sequence length="211" mass="22777">MSTQQVPRRARRDARDNRTGILSAATETIARNPHASIDEIARNAGLSRRALYGHFDDREALVREVISAGAVRFNAIATEISAQSQATDSRVTLARLTSRLWKEASHVQVSAAVALDDAHINDTAAALAPLRSELLQVVATGQAAGHLRTDVTAPTLARLLEETARMMVTRIDPAPEPQLSLAVRTVLSVAGLSWREAADLMHEYSDLVGAN</sequence>
<dbReference type="PROSITE" id="PS50977">
    <property type="entry name" value="HTH_TETR_2"/>
    <property type="match status" value="1"/>
</dbReference>
<keyword evidence="8" id="KW-1185">Reference proteome</keyword>
<keyword evidence="2 4" id="KW-0238">DNA-binding</keyword>
<dbReference type="PANTHER" id="PTHR30055">
    <property type="entry name" value="HTH-TYPE TRANSCRIPTIONAL REGULATOR RUTR"/>
    <property type="match status" value="1"/>
</dbReference>
<protein>
    <submittedName>
        <fullName evidence="6">AcrR family transcriptional regulator</fullName>
    </submittedName>
</protein>
<organism evidence="6 8">
    <name type="scientific">Microbacterium halimionae</name>
    <dbReference type="NCBI Taxonomy" id="1526413"/>
    <lineage>
        <taxon>Bacteria</taxon>
        <taxon>Bacillati</taxon>
        <taxon>Actinomycetota</taxon>
        <taxon>Actinomycetes</taxon>
        <taxon>Micrococcales</taxon>
        <taxon>Microbacteriaceae</taxon>
        <taxon>Microbacterium</taxon>
    </lineage>
</organism>
<name>A0A7W3PMP0_9MICO</name>
<gene>
    <name evidence="6" type="ORF">FHX48_002218</name>
    <name evidence="7" type="ORF">FHX48_002730</name>
</gene>